<feature type="transmembrane region" description="Helical" evidence="8">
    <location>
        <begin position="342"/>
        <end position="363"/>
    </location>
</feature>
<keyword evidence="7 8" id="KW-0472">Membrane</keyword>
<feature type="transmembrane region" description="Helical" evidence="8">
    <location>
        <begin position="51"/>
        <end position="75"/>
    </location>
</feature>
<evidence type="ECO:0000256" key="5">
    <source>
        <dbReference type="ARBA" id="ARBA00022692"/>
    </source>
</evidence>
<dbReference type="InParanoid" id="A0A369J4K2"/>
<evidence type="ECO:0000256" key="4">
    <source>
        <dbReference type="ARBA" id="ARBA00022475"/>
    </source>
</evidence>
<evidence type="ECO:0000313" key="9">
    <source>
        <dbReference type="EMBL" id="RDB16951.1"/>
    </source>
</evidence>
<feature type="transmembrane region" description="Helical" evidence="8">
    <location>
        <begin position="285"/>
        <end position="306"/>
    </location>
</feature>
<dbReference type="GO" id="GO:0005886">
    <property type="term" value="C:plasma membrane"/>
    <property type="evidence" value="ECO:0007669"/>
    <property type="project" value="UniProtKB-SubCell"/>
</dbReference>
<reference evidence="9" key="1">
    <citation type="submission" date="2018-04" db="EMBL/GenBank/DDBJ databases">
        <title>Whole genome sequencing of Hypsizygus marmoreus.</title>
        <authorList>
            <person name="Choi I.-G."/>
            <person name="Min B."/>
            <person name="Kim J.-G."/>
            <person name="Kim S."/>
            <person name="Oh Y.-L."/>
            <person name="Kong W.-S."/>
            <person name="Park H."/>
            <person name="Jeong J."/>
            <person name="Song E.-S."/>
        </authorList>
    </citation>
    <scope>NUCLEOTIDE SEQUENCE [LARGE SCALE GENOMIC DNA]</scope>
    <source>
        <strain evidence="9">51987-8</strain>
    </source>
</reference>
<dbReference type="PANTHER" id="PTHR31686:SF1">
    <property type="entry name" value="SULFITE EFFLUX PUMP SSU1"/>
    <property type="match status" value="1"/>
</dbReference>
<feature type="transmembrane region" description="Helical" evidence="8">
    <location>
        <begin position="228"/>
        <end position="249"/>
    </location>
</feature>
<dbReference type="AlphaFoldDB" id="A0A369J4K2"/>
<keyword evidence="5 8" id="KW-0812">Transmembrane</keyword>
<evidence type="ECO:0000256" key="1">
    <source>
        <dbReference type="ARBA" id="ARBA00004651"/>
    </source>
</evidence>
<feature type="transmembrane region" description="Helical" evidence="8">
    <location>
        <begin position="190"/>
        <end position="216"/>
    </location>
</feature>
<proteinExistence type="inferred from homology"/>
<keyword evidence="3" id="KW-0813">Transport</keyword>
<dbReference type="InterPro" id="IPR051629">
    <property type="entry name" value="Sulfite_efflux_TDT"/>
</dbReference>
<gene>
    <name evidence="9" type="primary">SSU1_0</name>
    <name evidence="9" type="ORF">Hypma_002580</name>
</gene>
<evidence type="ECO:0000256" key="2">
    <source>
        <dbReference type="ARBA" id="ARBA00008566"/>
    </source>
</evidence>
<dbReference type="EMBL" id="LUEZ02000122">
    <property type="protein sequence ID" value="RDB16951.1"/>
    <property type="molecule type" value="Genomic_DNA"/>
</dbReference>
<sequence length="409" mass="44547">MACRRRKSLKECIRNFTPAWFTVIMGTGVVSSLAARFHFGAGSLALEVISLIFFFLNLALFVLLCGMTIARYWLFPEMWSTMLSHPAQSLFVGAFPMGAATLINSALTANQSWGFSGTGFLYTLWAFWWLDLWLSFFCAFGMLYAMMTTHHHSLAKMASVWVLPMVTLIVASSTGGLMGEALIPHSVNHALISTAASFTALIIGLSLAVMIITVYLTRLVLHGPPDVGLILSAFIALGPLGQGGFSFLINGQNLAVLLPLHLGEVFPHAALTGQMLFSASFCAAWILWSMGVAWVTIAIISVYAVARKEVIPFSLAYWGLIFPNGVFALLSVQLGAVLESPFFYYFGAIWSILVLILWIFVFIRTLPMVWDTTIFIAPCLAIAPVSVSKEASEARSSDASSPTQVQSPA</sequence>
<organism evidence="9 10">
    <name type="scientific">Hypsizygus marmoreus</name>
    <name type="common">White beech mushroom</name>
    <name type="synonym">Agaricus marmoreus</name>
    <dbReference type="NCBI Taxonomy" id="39966"/>
    <lineage>
        <taxon>Eukaryota</taxon>
        <taxon>Fungi</taxon>
        <taxon>Dikarya</taxon>
        <taxon>Basidiomycota</taxon>
        <taxon>Agaricomycotina</taxon>
        <taxon>Agaricomycetes</taxon>
        <taxon>Agaricomycetidae</taxon>
        <taxon>Agaricales</taxon>
        <taxon>Tricholomatineae</taxon>
        <taxon>Lyophyllaceae</taxon>
        <taxon>Hypsizygus</taxon>
    </lineage>
</organism>
<keyword evidence="10" id="KW-1185">Reference proteome</keyword>
<dbReference type="OrthoDB" id="1099at2759"/>
<feature type="transmembrane region" description="Helical" evidence="8">
    <location>
        <begin position="20"/>
        <end position="39"/>
    </location>
</feature>
<feature type="transmembrane region" description="Helical" evidence="8">
    <location>
        <begin position="87"/>
        <end position="107"/>
    </location>
</feature>
<dbReference type="PANTHER" id="PTHR31686">
    <property type="match status" value="1"/>
</dbReference>
<evidence type="ECO:0000256" key="8">
    <source>
        <dbReference type="SAM" id="Phobius"/>
    </source>
</evidence>
<dbReference type="Gene3D" id="1.50.10.150">
    <property type="entry name" value="Voltage-dependent anion channel"/>
    <property type="match status" value="1"/>
</dbReference>
<protein>
    <submittedName>
        <fullName evidence="9">Sulfite efflux pump SSU1</fullName>
    </submittedName>
</protein>
<dbReference type="InterPro" id="IPR004695">
    <property type="entry name" value="SLAC1/Mae1/Ssu1/TehA"/>
</dbReference>
<dbReference type="Pfam" id="PF03595">
    <property type="entry name" value="SLAC1"/>
    <property type="match status" value="1"/>
</dbReference>
<dbReference type="FunCoup" id="A0A369J4K2">
    <property type="interactions" value="65"/>
</dbReference>
<evidence type="ECO:0000256" key="3">
    <source>
        <dbReference type="ARBA" id="ARBA00022448"/>
    </source>
</evidence>
<accession>A0A369J4K2</accession>
<keyword evidence="4" id="KW-1003">Cell membrane</keyword>
<dbReference type="GO" id="GO:0000319">
    <property type="term" value="F:sulfite transmembrane transporter activity"/>
    <property type="evidence" value="ECO:0007669"/>
    <property type="project" value="TreeGrafter"/>
</dbReference>
<feature type="transmembrane region" description="Helical" evidence="8">
    <location>
        <begin position="158"/>
        <end position="178"/>
    </location>
</feature>
<dbReference type="InterPro" id="IPR038665">
    <property type="entry name" value="Voltage-dep_anion_channel_sf"/>
</dbReference>
<dbReference type="Proteomes" id="UP000076154">
    <property type="component" value="Unassembled WGS sequence"/>
</dbReference>
<feature type="transmembrane region" description="Helical" evidence="8">
    <location>
        <begin position="315"/>
        <end position="336"/>
    </location>
</feature>
<feature type="transmembrane region" description="Helical" evidence="8">
    <location>
        <begin position="127"/>
        <end position="146"/>
    </location>
</feature>
<comment type="similarity">
    <text evidence="2">Belongs to the tellurite-resistance/dicarboxylate transporter (TDT) family.</text>
</comment>
<evidence type="ECO:0000256" key="7">
    <source>
        <dbReference type="ARBA" id="ARBA00023136"/>
    </source>
</evidence>
<evidence type="ECO:0000256" key="6">
    <source>
        <dbReference type="ARBA" id="ARBA00022989"/>
    </source>
</evidence>
<name>A0A369J4K2_HYPMA</name>
<comment type="caution">
    <text evidence="9">The sequence shown here is derived from an EMBL/GenBank/DDBJ whole genome shotgun (WGS) entry which is preliminary data.</text>
</comment>
<keyword evidence="6 8" id="KW-1133">Transmembrane helix</keyword>
<evidence type="ECO:0000313" key="10">
    <source>
        <dbReference type="Proteomes" id="UP000076154"/>
    </source>
</evidence>
<comment type="subcellular location">
    <subcellularLocation>
        <location evidence="1">Cell membrane</location>
        <topology evidence="1">Multi-pass membrane protein</topology>
    </subcellularLocation>
</comment>